<evidence type="ECO:0000313" key="4">
    <source>
        <dbReference type="EMBL" id="KAK0412004.1"/>
    </source>
</evidence>
<dbReference type="InterPro" id="IPR029445">
    <property type="entry name" value="INTS5_N"/>
</dbReference>
<evidence type="ECO:0000313" key="5">
    <source>
        <dbReference type="Proteomes" id="UP001175271"/>
    </source>
</evidence>
<dbReference type="AlphaFoldDB" id="A0AA39HV82"/>
<dbReference type="Pfam" id="PF14838">
    <property type="entry name" value="INTS5_C"/>
    <property type="match status" value="1"/>
</dbReference>
<accession>A0AA39HV82</accession>
<proteinExistence type="predicted"/>
<evidence type="ECO:0000256" key="1">
    <source>
        <dbReference type="SAM" id="MobiDB-lite"/>
    </source>
</evidence>
<feature type="domain" description="Integrator complex subunit 5 C-terminal" evidence="3">
    <location>
        <begin position="330"/>
        <end position="1047"/>
    </location>
</feature>
<dbReference type="GO" id="GO:0034472">
    <property type="term" value="P:snRNA 3'-end processing"/>
    <property type="evidence" value="ECO:0007669"/>
    <property type="project" value="TreeGrafter"/>
</dbReference>
<comment type="caution">
    <text evidence="4">The sequence shown here is derived from an EMBL/GenBank/DDBJ whole genome shotgun (WGS) entry which is preliminary data.</text>
</comment>
<dbReference type="GO" id="GO:0032039">
    <property type="term" value="C:integrator complex"/>
    <property type="evidence" value="ECO:0007669"/>
    <property type="project" value="InterPro"/>
</dbReference>
<evidence type="ECO:0000259" key="3">
    <source>
        <dbReference type="Pfam" id="PF14838"/>
    </source>
</evidence>
<name>A0AA39HV82_9BILA</name>
<protein>
    <submittedName>
        <fullName evidence="4">Uncharacterized protein</fullName>
    </submittedName>
</protein>
<sequence>MSFRSARGGISNRRGQRGGTPTFLGHPGRNTPQHSQTPHIPPPLMATPSASAVLVDRYWIPKKDEDEREKLAAGRQPTIFDRRKASTMAVDFLVQLLSMGDATTHYREGARPIWASLPKNQKNPLSETCLKVIHEVPSAWPLALDFVCQLVHEATHFTLLNRESRTKNDISVVDEALHTIVAELRTIVEGKKFSSRCLELLGVLCNLFADLCRCNRMRPSLHQMYVEGILNVMKDIPAVKLMLDLLDEVLTYLLEETPEACTQTLISASKHGFNFEWIWFHVVLTFPSSIVQHLLWHGMQDFRAYVQTLTQCGQMNAAIFAKQHDEYHTKFTAIKDVFMFLAKRMNAELKSCALKMIKKNLEDRVTEKQPDDMSVLFMLRLIAYTRDILDFLINDIVNMVNYKNVLNATRMALTVDRKFILQPNQTYIQFFTLVVQALNNAQLSKLITKLAPIAYAQHSDDLGGNCGAVVSDGAAAVLDEIANSVLVKVHAETGNRVIVDCHVLKKYTDDSDLLQKAIDMLFTVEKSRIFHMKLLHALCLENSSSSSSSCSQDIMSEVIMRCLCTAEDEKQLAIFVSFLETVLPFSVDCLRKAVVTKGTKRERKTLASDFSDFKRKNLLWIRNLKTLLEWERGAADSQIMKYIGVSMMDNMGQIMSDVLSWALDSLAEAYERREEHATAQEVPSIVNLVTSFIFASNHAAYLSNKDTYQIIAKTAGILTLMLRYIGMERFEVIDAYHSFLECIMKFFLPLPTRMDQRTQLIIHLLSEVFEMSAELFGSCRDLCAWEEEAQYAAGCETVDFDIFGLFNGNNEPDDIMKQLETLTTESERASKVAHAGKLVKKGKAPKNRRFNPSSDEVLRRLILLNTLKTICTSSERAERTLFQRLAIELTQRFCGDAALSLYEWNEWEYEREQISKYVIIAKTFNENGVASDILTFIAREVSIWFAFPLVKALLAVVINDIESKSSRQRNDRIREESVLQLDKSLSYFVRALILPTRLMCCTMKVVSRVTVHEASVLLVNLWKYLADVAPTHQALMVDRTITAVSDFGRFGPKTLKAAVPWKQTMIYLIQKYSKDLGHFVQLLKREHFLADEEDSDDWSIEYTPPFLFIPDMKR</sequence>
<dbReference type="Proteomes" id="UP001175271">
    <property type="component" value="Unassembled WGS sequence"/>
</dbReference>
<dbReference type="InterPro" id="IPR040316">
    <property type="entry name" value="INTS5"/>
</dbReference>
<reference evidence="4" key="1">
    <citation type="submission" date="2023-06" db="EMBL/GenBank/DDBJ databases">
        <title>Genomic analysis of the entomopathogenic nematode Steinernema hermaphroditum.</title>
        <authorList>
            <person name="Schwarz E.M."/>
            <person name="Heppert J.K."/>
            <person name="Baniya A."/>
            <person name="Schwartz H.T."/>
            <person name="Tan C.-H."/>
            <person name="Antoshechkin I."/>
            <person name="Sternberg P.W."/>
            <person name="Goodrich-Blair H."/>
            <person name="Dillman A.R."/>
        </authorList>
    </citation>
    <scope>NUCLEOTIDE SEQUENCE</scope>
    <source>
        <strain evidence="4">PS9179</strain>
        <tissue evidence="4">Whole animal</tissue>
    </source>
</reference>
<dbReference type="InterPro" id="IPR029444">
    <property type="entry name" value="INTS5_C"/>
</dbReference>
<dbReference type="PANTHER" id="PTHR31697">
    <property type="entry name" value="INTEGRATOR COMPLEX SUBUNIT 5"/>
    <property type="match status" value="1"/>
</dbReference>
<keyword evidence="5" id="KW-1185">Reference proteome</keyword>
<feature type="domain" description="Integrator complex subunit 5 N-terminal" evidence="2">
    <location>
        <begin position="119"/>
        <end position="303"/>
    </location>
</feature>
<evidence type="ECO:0000259" key="2">
    <source>
        <dbReference type="Pfam" id="PF14837"/>
    </source>
</evidence>
<gene>
    <name evidence="4" type="ORF">QR680_005974</name>
</gene>
<dbReference type="PANTHER" id="PTHR31697:SF2">
    <property type="entry name" value="INTEGRATOR COMPLEX SUBUNIT 5"/>
    <property type="match status" value="1"/>
</dbReference>
<feature type="region of interest" description="Disordered" evidence="1">
    <location>
        <begin position="1"/>
        <end position="42"/>
    </location>
</feature>
<organism evidence="4 5">
    <name type="scientific">Steinernema hermaphroditum</name>
    <dbReference type="NCBI Taxonomy" id="289476"/>
    <lineage>
        <taxon>Eukaryota</taxon>
        <taxon>Metazoa</taxon>
        <taxon>Ecdysozoa</taxon>
        <taxon>Nematoda</taxon>
        <taxon>Chromadorea</taxon>
        <taxon>Rhabditida</taxon>
        <taxon>Tylenchina</taxon>
        <taxon>Panagrolaimomorpha</taxon>
        <taxon>Strongyloidoidea</taxon>
        <taxon>Steinernematidae</taxon>
        <taxon>Steinernema</taxon>
    </lineage>
</organism>
<dbReference type="EMBL" id="JAUCMV010000003">
    <property type="protein sequence ID" value="KAK0412004.1"/>
    <property type="molecule type" value="Genomic_DNA"/>
</dbReference>
<dbReference type="Pfam" id="PF14837">
    <property type="entry name" value="INTS5_N"/>
    <property type="match status" value="1"/>
</dbReference>